<gene>
    <name evidence="9" type="ORF">OMP40_19735</name>
</gene>
<evidence type="ECO:0000313" key="10">
    <source>
        <dbReference type="Proteomes" id="UP001153404"/>
    </source>
</evidence>
<dbReference type="GO" id="GO:0005886">
    <property type="term" value="C:plasma membrane"/>
    <property type="evidence" value="ECO:0007669"/>
    <property type="project" value="UniProtKB-SubCell"/>
</dbReference>
<evidence type="ECO:0000256" key="6">
    <source>
        <dbReference type="ARBA" id="ARBA00023136"/>
    </source>
</evidence>
<dbReference type="Pfam" id="PF06580">
    <property type="entry name" value="His_kinase"/>
    <property type="match status" value="1"/>
</dbReference>
<feature type="domain" description="HAMP" evidence="8">
    <location>
        <begin position="308"/>
        <end position="360"/>
    </location>
</feature>
<keyword evidence="10" id="KW-1185">Reference proteome</keyword>
<evidence type="ECO:0000256" key="2">
    <source>
        <dbReference type="ARBA" id="ARBA00022475"/>
    </source>
</evidence>
<keyword evidence="3" id="KW-0597">Phosphoprotein</keyword>
<keyword evidence="7" id="KW-0812">Transmembrane</keyword>
<sequence>MGNFRLNRKYIPFTYKTMLPYLALVLLTDILVGYISYTMLVESRTEMAETNIRTAMRQTSNNIAYQMDEITRMTNALFLNTTFQNALQFKGDTRENMLKMKDDIVPYMKAPLQLYGNKLRLVLYAVNETMLEIAGDDMSQPIGRSDYYVLSAQGVAQTDWFKSVSPPSRDKLWLQIDTDRELGNLSYFRKLFAANGAQSLIGYIRVTARFDELLGNFDTFPIEQGIALRLKDKATGANLYERGSVATNADAGAYLVVSEDIPDSGYAIETWVPHRYLNKDASKMRRVIGAVCAISFAVMALIGFLVARLSGKKMKRIVSLVRSFQEGNFYKRIGFAGNDEFVYIADAFNQMAQSIQELIRDVYEQGMQKKQAELDVLQAQISPHFLYNTLSTIGSLANMGEADKVTKMVQELSKFYRLTLNEGQVYISLEAELEQVKAYLDIQRVKYANAFQVYFDIDPGILHVRIIKLVLQPFVENIFKHAWFGESIAIRIAGRRLGGDRIALKVIDNGIGMRPDTLKRMRSSEPSAGGYGLKNVEERIKMRYGSDFGIQIGSYYGAGTTVELIFPMENAEIREDKGRGDQ</sequence>
<evidence type="ECO:0000256" key="3">
    <source>
        <dbReference type="ARBA" id="ARBA00022553"/>
    </source>
</evidence>
<evidence type="ECO:0000259" key="8">
    <source>
        <dbReference type="PROSITE" id="PS50885"/>
    </source>
</evidence>
<accession>A0A9X4QUC8</accession>
<dbReference type="CDD" id="cd06225">
    <property type="entry name" value="HAMP"/>
    <property type="match status" value="1"/>
</dbReference>
<organism evidence="9 10">
    <name type="scientific">Cohnella rhizosphaerae</name>
    <dbReference type="NCBI Taxonomy" id="1457232"/>
    <lineage>
        <taxon>Bacteria</taxon>
        <taxon>Bacillati</taxon>
        <taxon>Bacillota</taxon>
        <taxon>Bacilli</taxon>
        <taxon>Bacillales</taxon>
        <taxon>Paenibacillaceae</taxon>
        <taxon>Cohnella</taxon>
    </lineage>
</organism>
<dbReference type="Pfam" id="PF00672">
    <property type="entry name" value="HAMP"/>
    <property type="match status" value="1"/>
</dbReference>
<comment type="caution">
    <text evidence="9">The sequence shown here is derived from an EMBL/GenBank/DDBJ whole genome shotgun (WGS) entry which is preliminary data.</text>
</comment>
<dbReference type="SMART" id="SM00304">
    <property type="entry name" value="HAMP"/>
    <property type="match status" value="1"/>
</dbReference>
<dbReference type="SUPFAM" id="SSF158472">
    <property type="entry name" value="HAMP domain-like"/>
    <property type="match status" value="1"/>
</dbReference>
<protein>
    <submittedName>
        <fullName evidence="9">Sensor histidine kinase</fullName>
    </submittedName>
</protein>
<dbReference type="InterPro" id="IPR010559">
    <property type="entry name" value="Sig_transdc_His_kin_internal"/>
</dbReference>
<dbReference type="SMART" id="SM00387">
    <property type="entry name" value="HATPase_c"/>
    <property type="match status" value="1"/>
</dbReference>
<dbReference type="Gene3D" id="3.30.565.10">
    <property type="entry name" value="Histidine kinase-like ATPase, C-terminal domain"/>
    <property type="match status" value="1"/>
</dbReference>
<evidence type="ECO:0000256" key="1">
    <source>
        <dbReference type="ARBA" id="ARBA00004651"/>
    </source>
</evidence>
<keyword evidence="6 7" id="KW-0472">Membrane</keyword>
<proteinExistence type="predicted"/>
<dbReference type="RefSeq" id="WP_277533906.1">
    <property type="nucleotide sequence ID" value="NZ_JAPDIA010000007.1"/>
</dbReference>
<dbReference type="InterPro" id="IPR050640">
    <property type="entry name" value="Bact_2-comp_sensor_kinase"/>
</dbReference>
<dbReference type="PANTHER" id="PTHR34220:SF7">
    <property type="entry name" value="SENSOR HISTIDINE KINASE YPDA"/>
    <property type="match status" value="1"/>
</dbReference>
<name>A0A9X4QUC8_9BACL</name>
<dbReference type="InterPro" id="IPR036890">
    <property type="entry name" value="HATPase_C_sf"/>
</dbReference>
<feature type="transmembrane region" description="Helical" evidence="7">
    <location>
        <begin position="21"/>
        <end position="40"/>
    </location>
</feature>
<dbReference type="Proteomes" id="UP001153404">
    <property type="component" value="Unassembled WGS sequence"/>
</dbReference>
<comment type="subcellular location">
    <subcellularLocation>
        <location evidence="1">Cell membrane</location>
        <topology evidence="1">Multi-pass membrane protein</topology>
    </subcellularLocation>
</comment>
<dbReference type="InterPro" id="IPR003660">
    <property type="entry name" value="HAMP_dom"/>
</dbReference>
<keyword evidence="7" id="KW-1133">Transmembrane helix</keyword>
<dbReference type="SUPFAM" id="SSF55874">
    <property type="entry name" value="ATPase domain of HSP90 chaperone/DNA topoisomerase II/histidine kinase"/>
    <property type="match status" value="1"/>
</dbReference>
<keyword evidence="4" id="KW-0808">Transferase</keyword>
<dbReference type="PROSITE" id="PS50885">
    <property type="entry name" value="HAMP"/>
    <property type="match status" value="1"/>
</dbReference>
<evidence type="ECO:0000313" key="9">
    <source>
        <dbReference type="EMBL" id="MDG0811349.1"/>
    </source>
</evidence>
<dbReference type="GO" id="GO:0000155">
    <property type="term" value="F:phosphorelay sensor kinase activity"/>
    <property type="evidence" value="ECO:0007669"/>
    <property type="project" value="InterPro"/>
</dbReference>
<dbReference type="AlphaFoldDB" id="A0A9X4QUC8"/>
<feature type="transmembrane region" description="Helical" evidence="7">
    <location>
        <begin position="287"/>
        <end position="307"/>
    </location>
</feature>
<reference evidence="9" key="1">
    <citation type="submission" date="2022-10" db="EMBL/GenBank/DDBJ databases">
        <title>Comparative genomic analysis of Cohnella hashimotonis sp. nov., isolated from the International Space Station.</title>
        <authorList>
            <person name="Simpson A."/>
            <person name="Venkateswaran K."/>
        </authorList>
    </citation>
    <scope>NUCLEOTIDE SEQUENCE</scope>
    <source>
        <strain evidence="9">DSM 28161</strain>
    </source>
</reference>
<dbReference type="InterPro" id="IPR003594">
    <property type="entry name" value="HATPase_dom"/>
</dbReference>
<evidence type="ECO:0000256" key="5">
    <source>
        <dbReference type="ARBA" id="ARBA00022777"/>
    </source>
</evidence>
<keyword evidence="2" id="KW-1003">Cell membrane</keyword>
<evidence type="ECO:0000256" key="7">
    <source>
        <dbReference type="SAM" id="Phobius"/>
    </source>
</evidence>
<evidence type="ECO:0000256" key="4">
    <source>
        <dbReference type="ARBA" id="ARBA00022679"/>
    </source>
</evidence>
<dbReference type="PANTHER" id="PTHR34220">
    <property type="entry name" value="SENSOR HISTIDINE KINASE YPDA"/>
    <property type="match status" value="1"/>
</dbReference>
<dbReference type="Pfam" id="PF02518">
    <property type="entry name" value="HATPase_c"/>
    <property type="match status" value="1"/>
</dbReference>
<dbReference type="Gene3D" id="6.10.340.10">
    <property type="match status" value="1"/>
</dbReference>
<keyword evidence="5 9" id="KW-0418">Kinase</keyword>
<dbReference type="EMBL" id="JAPDIA010000007">
    <property type="protein sequence ID" value="MDG0811349.1"/>
    <property type="molecule type" value="Genomic_DNA"/>
</dbReference>